<organism evidence="3 4">
    <name type="scientific">Saxibacter everestensis</name>
    <dbReference type="NCBI Taxonomy" id="2909229"/>
    <lineage>
        <taxon>Bacteria</taxon>
        <taxon>Bacillati</taxon>
        <taxon>Actinomycetota</taxon>
        <taxon>Actinomycetes</taxon>
        <taxon>Micrococcales</taxon>
        <taxon>Brevibacteriaceae</taxon>
        <taxon>Saxibacter</taxon>
    </lineage>
</organism>
<feature type="region of interest" description="Disordered" evidence="1">
    <location>
        <begin position="245"/>
        <end position="289"/>
    </location>
</feature>
<protein>
    <submittedName>
        <fullName evidence="3">PRC-barrel domain-containing protein</fullName>
    </submittedName>
</protein>
<dbReference type="Gene3D" id="3.90.50.10">
    <property type="entry name" value="Photosynthetic Reaction Center, subunit H, domain 2"/>
    <property type="match status" value="1"/>
</dbReference>
<dbReference type="InterPro" id="IPR027275">
    <property type="entry name" value="PRC-brl_dom"/>
</dbReference>
<accession>A0ABY8QQL0</accession>
<dbReference type="Proteomes" id="UP001209083">
    <property type="component" value="Chromosome"/>
</dbReference>
<feature type="compositionally biased region" description="Basic and acidic residues" evidence="1">
    <location>
        <begin position="267"/>
        <end position="277"/>
    </location>
</feature>
<sequence>MITTDQIRDFISTGGLVVGSDGNKIGKAGQVFLDDETDQPEWVTVNTGLFGMGESFVPLSQAEITGDTIRVPFDKHTVKDAPRIDTKDAALSAQEEEQLYRHYGQEYSPRAAQGSDARDGRGLDRDERGLDSNERDERGSGAADGRDDRGLDSDERDERGLDSDERDERGSGAADERPFPPVPARPASSPEAGDTSADESRFERTSRAPDEESGRRDQVGAGNDRGPEGLRLRKFVVTETVTMHVPVSREKVEVVDEGGNEGGGEPAEGRRVDDDPQGRQGTTDTDSRQ</sequence>
<reference evidence="3 4" key="1">
    <citation type="submission" date="2023-05" db="EMBL/GenBank/DDBJ databases">
        <title>Lithophilousrod everest ZFBP1038 complete genpme.</title>
        <authorList>
            <person name="Tian M."/>
        </authorList>
    </citation>
    <scope>NUCLEOTIDE SEQUENCE [LARGE SCALE GENOMIC DNA]</scope>
    <source>
        <strain evidence="3 4">ZFBP1038</strain>
    </source>
</reference>
<dbReference type="SUPFAM" id="SSF50346">
    <property type="entry name" value="PRC-barrel domain"/>
    <property type="match status" value="1"/>
</dbReference>
<evidence type="ECO:0000313" key="3">
    <source>
        <dbReference type="EMBL" id="WGW11208.1"/>
    </source>
</evidence>
<feature type="region of interest" description="Disordered" evidence="1">
    <location>
        <begin position="104"/>
        <end position="232"/>
    </location>
</feature>
<keyword evidence="4" id="KW-1185">Reference proteome</keyword>
<evidence type="ECO:0000256" key="1">
    <source>
        <dbReference type="SAM" id="MobiDB-lite"/>
    </source>
</evidence>
<feature type="compositionally biased region" description="Basic and acidic residues" evidence="1">
    <location>
        <begin position="198"/>
        <end position="218"/>
    </location>
</feature>
<gene>
    <name evidence="3" type="ORF">LWF01_14075</name>
</gene>
<dbReference type="RefSeq" id="WP_349637992.1">
    <property type="nucleotide sequence ID" value="NZ_CP090958.1"/>
</dbReference>
<name>A0ABY8QQL0_9MICO</name>
<dbReference type="Pfam" id="PF05239">
    <property type="entry name" value="PRC"/>
    <property type="match status" value="1"/>
</dbReference>
<dbReference type="InterPro" id="IPR014747">
    <property type="entry name" value="Bac_photo_RC_H_C"/>
</dbReference>
<feature type="domain" description="PRC-barrel" evidence="2">
    <location>
        <begin position="17"/>
        <end position="75"/>
    </location>
</feature>
<dbReference type="InterPro" id="IPR011033">
    <property type="entry name" value="PRC_barrel-like_sf"/>
</dbReference>
<proteinExistence type="predicted"/>
<dbReference type="EMBL" id="CP090958">
    <property type="protein sequence ID" value="WGW11208.1"/>
    <property type="molecule type" value="Genomic_DNA"/>
</dbReference>
<evidence type="ECO:0000313" key="4">
    <source>
        <dbReference type="Proteomes" id="UP001209083"/>
    </source>
</evidence>
<feature type="compositionally biased region" description="Basic and acidic residues" evidence="1">
    <location>
        <begin position="116"/>
        <end position="178"/>
    </location>
</feature>
<feature type="compositionally biased region" description="Polar residues" evidence="1">
    <location>
        <begin position="279"/>
        <end position="289"/>
    </location>
</feature>
<evidence type="ECO:0000259" key="2">
    <source>
        <dbReference type="Pfam" id="PF05239"/>
    </source>
</evidence>